<feature type="transmembrane region" description="Helical" evidence="6">
    <location>
        <begin position="91"/>
        <end position="113"/>
    </location>
</feature>
<keyword evidence="8" id="KW-1185">Reference proteome</keyword>
<feature type="transmembrane region" description="Helical" evidence="6">
    <location>
        <begin position="296"/>
        <end position="315"/>
    </location>
</feature>
<dbReference type="RefSeq" id="WP_332292294.1">
    <property type="nucleotide sequence ID" value="NZ_JAZIBG010000048.1"/>
</dbReference>
<comment type="subcellular location">
    <subcellularLocation>
        <location evidence="1">Cell membrane</location>
        <topology evidence="1">Multi-pass membrane protein</topology>
    </subcellularLocation>
</comment>
<dbReference type="Pfam" id="PF02653">
    <property type="entry name" value="BPD_transp_2"/>
    <property type="match status" value="1"/>
</dbReference>
<feature type="transmembrane region" description="Helical" evidence="6">
    <location>
        <begin position="216"/>
        <end position="240"/>
    </location>
</feature>
<accession>A0AAW9QKQ7</accession>
<evidence type="ECO:0000256" key="5">
    <source>
        <dbReference type="ARBA" id="ARBA00023136"/>
    </source>
</evidence>
<evidence type="ECO:0000256" key="4">
    <source>
        <dbReference type="ARBA" id="ARBA00022989"/>
    </source>
</evidence>
<feature type="transmembrane region" description="Helical" evidence="6">
    <location>
        <begin position="252"/>
        <end position="276"/>
    </location>
</feature>
<organism evidence="7 8">
    <name type="scientific">Aquincola agrisoli</name>
    <dbReference type="NCBI Taxonomy" id="3119538"/>
    <lineage>
        <taxon>Bacteria</taxon>
        <taxon>Pseudomonadati</taxon>
        <taxon>Pseudomonadota</taxon>
        <taxon>Betaproteobacteria</taxon>
        <taxon>Burkholderiales</taxon>
        <taxon>Sphaerotilaceae</taxon>
        <taxon>Aquincola</taxon>
    </lineage>
</organism>
<dbReference type="Proteomes" id="UP001336250">
    <property type="component" value="Unassembled WGS sequence"/>
</dbReference>
<keyword evidence="2" id="KW-1003">Cell membrane</keyword>
<dbReference type="GO" id="GO:0005886">
    <property type="term" value="C:plasma membrane"/>
    <property type="evidence" value="ECO:0007669"/>
    <property type="project" value="UniProtKB-SubCell"/>
</dbReference>
<evidence type="ECO:0000256" key="3">
    <source>
        <dbReference type="ARBA" id="ARBA00022692"/>
    </source>
</evidence>
<proteinExistence type="predicted"/>
<keyword evidence="5 6" id="KW-0472">Membrane</keyword>
<evidence type="ECO:0000313" key="8">
    <source>
        <dbReference type="Proteomes" id="UP001336250"/>
    </source>
</evidence>
<evidence type="ECO:0000256" key="1">
    <source>
        <dbReference type="ARBA" id="ARBA00004651"/>
    </source>
</evidence>
<dbReference type="InterPro" id="IPR001851">
    <property type="entry name" value="ABC_transp_permease"/>
</dbReference>
<dbReference type="AlphaFoldDB" id="A0AAW9QKQ7"/>
<protein>
    <submittedName>
        <fullName evidence="7">Branched-chain amino acid ABC transporter permease</fullName>
    </submittedName>
</protein>
<feature type="transmembrane region" description="Helical" evidence="6">
    <location>
        <begin position="36"/>
        <end position="57"/>
    </location>
</feature>
<comment type="caution">
    <text evidence="7">The sequence shown here is derived from an EMBL/GenBank/DDBJ whole genome shotgun (WGS) entry which is preliminary data.</text>
</comment>
<sequence length="347" mass="37282">MNLIRRYLVLRRSDGAWLLLLALMTVVLPMTTSNDYYLNLMVLALLYAGLASAWNIVGGIAGQFSLGHTAFFGIGAYTSTVLYNYLGITPWLGMLAGGLISVLLAVLIAYPAFRMRGVFFAMTTLAFGETVRILLIYSRKHIELPYGLSINFEPSFWNMVFAERWAYAYLAGAYLVLVLAAAFVLSRSYTGYYLRALRDSEEAADAAGVAVRPYKLLAFVVSAFLTSIGGTLMAQYVMYIEPGTVFTISFSVDLALMAILGGVGTLAGPVIGALLALPLREFLVEAFGHAGAGTHLIVYGLLLVVIVVLLPEGLLGGLAKLRRRRGGPAAQKAAKKAAQAAAKEGLA</sequence>
<name>A0AAW9QKQ7_9BURK</name>
<evidence type="ECO:0000256" key="6">
    <source>
        <dbReference type="SAM" id="Phobius"/>
    </source>
</evidence>
<dbReference type="PANTHER" id="PTHR30482:SF10">
    <property type="entry name" value="HIGH-AFFINITY BRANCHED-CHAIN AMINO ACID TRANSPORT PROTEIN BRAE"/>
    <property type="match status" value="1"/>
</dbReference>
<dbReference type="CDD" id="cd06581">
    <property type="entry name" value="TM_PBP1_LivM_like"/>
    <property type="match status" value="1"/>
</dbReference>
<evidence type="ECO:0000256" key="2">
    <source>
        <dbReference type="ARBA" id="ARBA00022475"/>
    </source>
</evidence>
<gene>
    <name evidence="7" type="ORF">V4F39_22630</name>
</gene>
<keyword evidence="4 6" id="KW-1133">Transmembrane helix</keyword>
<feature type="transmembrane region" description="Helical" evidence="6">
    <location>
        <begin position="166"/>
        <end position="185"/>
    </location>
</feature>
<dbReference type="PANTHER" id="PTHR30482">
    <property type="entry name" value="HIGH-AFFINITY BRANCHED-CHAIN AMINO ACID TRANSPORT SYSTEM PERMEASE"/>
    <property type="match status" value="1"/>
</dbReference>
<dbReference type="InterPro" id="IPR043428">
    <property type="entry name" value="LivM-like"/>
</dbReference>
<feature type="transmembrane region" description="Helical" evidence="6">
    <location>
        <begin position="12"/>
        <end position="30"/>
    </location>
</feature>
<reference evidence="7 8" key="1">
    <citation type="submission" date="2024-02" db="EMBL/GenBank/DDBJ databases">
        <title>Genome sequence of Aquincola sp. MAHUQ-54.</title>
        <authorList>
            <person name="Huq M.A."/>
        </authorList>
    </citation>
    <scope>NUCLEOTIDE SEQUENCE [LARGE SCALE GENOMIC DNA]</scope>
    <source>
        <strain evidence="7 8">MAHUQ-54</strain>
    </source>
</reference>
<dbReference type="GO" id="GO:0015658">
    <property type="term" value="F:branched-chain amino acid transmembrane transporter activity"/>
    <property type="evidence" value="ECO:0007669"/>
    <property type="project" value="InterPro"/>
</dbReference>
<keyword evidence="3 6" id="KW-0812">Transmembrane</keyword>
<evidence type="ECO:0000313" key="7">
    <source>
        <dbReference type="EMBL" id="MEF7616728.1"/>
    </source>
</evidence>
<feature type="transmembrane region" description="Helical" evidence="6">
    <location>
        <begin position="64"/>
        <end position="85"/>
    </location>
</feature>
<dbReference type="EMBL" id="JAZIBG010000048">
    <property type="protein sequence ID" value="MEF7616728.1"/>
    <property type="molecule type" value="Genomic_DNA"/>
</dbReference>